<keyword evidence="6" id="KW-0067">ATP-binding</keyword>
<dbReference type="EMBL" id="JAACNH010000002">
    <property type="protein sequence ID" value="KAG8450802.1"/>
    <property type="molecule type" value="Genomic_DNA"/>
</dbReference>
<evidence type="ECO:0000256" key="4">
    <source>
        <dbReference type="ARBA" id="ARBA00022801"/>
    </source>
</evidence>
<dbReference type="CDD" id="cd18787">
    <property type="entry name" value="SF2_C_DEAD"/>
    <property type="match status" value="1"/>
</dbReference>
<dbReference type="PROSITE" id="PS51195">
    <property type="entry name" value="Q_MOTIF"/>
    <property type="match status" value="1"/>
</dbReference>
<comment type="subcellular location">
    <subcellularLocation>
        <location evidence="1">Cytoplasm</location>
    </subcellularLocation>
</comment>
<dbReference type="GO" id="GO:0005829">
    <property type="term" value="C:cytosol"/>
    <property type="evidence" value="ECO:0007669"/>
    <property type="project" value="TreeGrafter"/>
</dbReference>
<keyword evidence="3" id="KW-0547">Nucleotide-binding</keyword>
<dbReference type="InterPro" id="IPR014001">
    <property type="entry name" value="Helicase_ATP-bd"/>
</dbReference>
<accession>A0A8T2K2G1</accession>
<feature type="short sequence motif" description="Q motif" evidence="7">
    <location>
        <begin position="78"/>
        <end position="106"/>
    </location>
</feature>
<dbReference type="GO" id="GO:0005524">
    <property type="term" value="F:ATP binding"/>
    <property type="evidence" value="ECO:0007669"/>
    <property type="project" value="UniProtKB-KW"/>
</dbReference>
<dbReference type="PROSITE" id="PS51194">
    <property type="entry name" value="HELICASE_CTER"/>
    <property type="match status" value="1"/>
</dbReference>
<proteinExistence type="predicted"/>
<protein>
    <recommendedName>
        <fullName evidence="2">RNA helicase</fullName>
        <ecNumber evidence="2">3.6.4.13</ecNumber>
    </recommendedName>
</protein>
<dbReference type="PANTHER" id="PTHR47959:SF1">
    <property type="entry name" value="ATP-DEPENDENT RNA HELICASE DBPA"/>
    <property type="match status" value="1"/>
</dbReference>
<evidence type="ECO:0000256" key="7">
    <source>
        <dbReference type="PROSITE-ProRule" id="PRU00552"/>
    </source>
</evidence>
<evidence type="ECO:0000256" key="2">
    <source>
        <dbReference type="ARBA" id="ARBA00012552"/>
    </source>
</evidence>
<feature type="domain" description="DEAD-box RNA helicase Q" evidence="10">
    <location>
        <begin position="78"/>
        <end position="106"/>
    </location>
</feature>
<reference evidence="11" key="1">
    <citation type="thesis" date="2020" institute="ProQuest LLC" country="789 East Eisenhower Parkway, Ann Arbor, MI, USA">
        <title>Comparative Genomics and Chromosome Evolution.</title>
        <authorList>
            <person name="Mudd A.B."/>
        </authorList>
    </citation>
    <scope>NUCLEOTIDE SEQUENCE</scope>
    <source>
        <strain evidence="11">Female2</strain>
        <tissue evidence="11">Blood</tissue>
    </source>
</reference>
<dbReference type="PANTHER" id="PTHR47959">
    <property type="entry name" value="ATP-DEPENDENT RNA HELICASE RHLE-RELATED"/>
    <property type="match status" value="1"/>
</dbReference>
<evidence type="ECO:0000256" key="3">
    <source>
        <dbReference type="ARBA" id="ARBA00022741"/>
    </source>
</evidence>
<dbReference type="InterPro" id="IPR011545">
    <property type="entry name" value="DEAD/DEAH_box_helicase_dom"/>
</dbReference>
<keyword evidence="4" id="KW-0378">Hydrolase</keyword>
<dbReference type="InterPro" id="IPR001650">
    <property type="entry name" value="Helicase_C-like"/>
</dbReference>
<evidence type="ECO:0000256" key="5">
    <source>
        <dbReference type="ARBA" id="ARBA00022806"/>
    </source>
</evidence>
<dbReference type="InterPro" id="IPR027417">
    <property type="entry name" value="P-loop_NTPase"/>
</dbReference>
<dbReference type="SUPFAM" id="SSF52540">
    <property type="entry name" value="P-loop containing nucleoside triphosphate hydrolases"/>
    <property type="match status" value="1"/>
</dbReference>
<dbReference type="SMART" id="SM00487">
    <property type="entry name" value="DEXDc"/>
    <property type="match status" value="1"/>
</dbReference>
<evidence type="ECO:0000313" key="12">
    <source>
        <dbReference type="Proteomes" id="UP000812440"/>
    </source>
</evidence>
<dbReference type="AlphaFoldDB" id="A0A8T2K2G1"/>
<dbReference type="OrthoDB" id="10256233at2759"/>
<name>A0A8T2K2G1_9PIPI</name>
<keyword evidence="12" id="KW-1185">Reference proteome</keyword>
<dbReference type="GO" id="GO:0003724">
    <property type="term" value="F:RNA helicase activity"/>
    <property type="evidence" value="ECO:0007669"/>
    <property type="project" value="UniProtKB-EC"/>
</dbReference>
<feature type="domain" description="Helicase ATP-binding" evidence="8">
    <location>
        <begin position="109"/>
        <end position="298"/>
    </location>
</feature>
<evidence type="ECO:0000256" key="1">
    <source>
        <dbReference type="ARBA" id="ARBA00004496"/>
    </source>
</evidence>
<evidence type="ECO:0000313" key="11">
    <source>
        <dbReference type="EMBL" id="KAG8450802.1"/>
    </source>
</evidence>
<dbReference type="InterPro" id="IPR014014">
    <property type="entry name" value="RNA_helicase_DEAD_Q_motif"/>
</dbReference>
<dbReference type="EC" id="3.6.4.13" evidence="2"/>
<evidence type="ECO:0000259" key="9">
    <source>
        <dbReference type="PROSITE" id="PS51194"/>
    </source>
</evidence>
<dbReference type="Pfam" id="PF00271">
    <property type="entry name" value="Helicase_C"/>
    <property type="match status" value="1"/>
</dbReference>
<evidence type="ECO:0000259" key="10">
    <source>
        <dbReference type="PROSITE" id="PS51195"/>
    </source>
</evidence>
<evidence type="ECO:0000256" key="6">
    <source>
        <dbReference type="ARBA" id="ARBA00022840"/>
    </source>
</evidence>
<dbReference type="InterPro" id="IPR050079">
    <property type="entry name" value="DEAD_box_RNA_helicase"/>
</dbReference>
<dbReference type="Proteomes" id="UP000812440">
    <property type="component" value="Chromosome 2"/>
</dbReference>
<keyword evidence="5" id="KW-0347">Helicase</keyword>
<dbReference type="Pfam" id="PF00270">
    <property type="entry name" value="DEAD"/>
    <property type="match status" value="1"/>
</dbReference>
<organism evidence="11 12">
    <name type="scientific">Hymenochirus boettgeri</name>
    <name type="common">Congo dwarf clawed frog</name>
    <dbReference type="NCBI Taxonomy" id="247094"/>
    <lineage>
        <taxon>Eukaryota</taxon>
        <taxon>Metazoa</taxon>
        <taxon>Chordata</taxon>
        <taxon>Craniata</taxon>
        <taxon>Vertebrata</taxon>
        <taxon>Euteleostomi</taxon>
        <taxon>Amphibia</taxon>
        <taxon>Batrachia</taxon>
        <taxon>Anura</taxon>
        <taxon>Pipoidea</taxon>
        <taxon>Pipidae</taxon>
        <taxon>Pipinae</taxon>
        <taxon>Hymenochirus</taxon>
    </lineage>
</organism>
<feature type="non-terminal residue" evidence="11">
    <location>
        <position position="1"/>
    </location>
</feature>
<dbReference type="GO" id="GO:0016787">
    <property type="term" value="F:hydrolase activity"/>
    <property type="evidence" value="ECO:0007669"/>
    <property type="project" value="UniProtKB-KW"/>
</dbReference>
<dbReference type="PROSITE" id="PS51192">
    <property type="entry name" value="HELICASE_ATP_BIND_1"/>
    <property type="match status" value="1"/>
</dbReference>
<comment type="caution">
    <text evidence="11">The sequence shown here is derived from an EMBL/GenBank/DDBJ whole genome shotgun (WGS) entry which is preliminary data.</text>
</comment>
<sequence>PKPDGIRNPRARSVVTPQAGKLLINSRRKELNQPVGYSYGRWDKPPLVSKGWKHRLSLGDHFTVQRIQQQVPGPDTTRQFESLGLDKDLVTIVEAQGIVSPTWVQAQAIPHLLRGNNVICAAETGSGKTLAYLLPLVHGVKVNYKPTTHTRDPLGLVLVPSRELAIQIVSVARGLCAQLGLSVGFVGGGLGLGKVEKQLTKRPVDILVATPGALLKAIRKDYVNLTNLHYVVLDEADTLFDESFSKLVEDILMHIRIASSPSDIQDSENMAQLAVIGATFPSKIGQVLGKITKLESITTIKSNKLHYLMSHVQQTFKRVKGADKVSELLTLLKKKQSQVPGVGVLVFCNSSSTVNWLGYILEDHHIKHERLQGQMPAKMRMHVIDSFRKGKIEVLVCTDIASRGLDTCRVHTVVNYDFPPTLQDYIHRIGRVGRLGSEVPGSILSFVTHAWDVELVQKIETSVRKKTRLPSMGTNVTEIAPADLTEQSSETK</sequence>
<dbReference type="GO" id="GO:0003676">
    <property type="term" value="F:nucleic acid binding"/>
    <property type="evidence" value="ECO:0007669"/>
    <property type="project" value="InterPro"/>
</dbReference>
<dbReference type="SMART" id="SM00490">
    <property type="entry name" value="HELICc"/>
    <property type="match status" value="1"/>
</dbReference>
<feature type="domain" description="Helicase C-terminal" evidence="9">
    <location>
        <begin position="324"/>
        <end position="480"/>
    </location>
</feature>
<evidence type="ECO:0000259" key="8">
    <source>
        <dbReference type="PROSITE" id="PS51192"/>
    </source>
</evidence>
<gene>
    <name evidence="11" type="ORF">GDO86_003173</name>
</gene>
<dbReference type="Gene3D" id="3.40.50.300">
    <property type="entry name" value="P-loop containing nucleotide triphosphate hydrolases"/>
    <property type="match status" value="2"/>
</dbReference>